<dbReference type="EMBL" id="JAFBCL010000001">
    <property type="protein sequence ID" value="MBM7814455.1"/>
    <property type="molecule type" value="Genomic_DNA"/>
</dbReference>
<dbReference type="Pfam" id="PF00293">
    <property type="entry name" value="NUDIX"/>
    <property type="match status" value="1"/>
</dbReference>
<dbReference type="SUPFAM" id="SSF55811">
    <property type="entry name" value="Nudix"/>
    <property type="match status" value="1"/>
</dbReference>
<evidence type="ECO:0000259" key="1">
    <source>
        <dbReference type="PROSITE" id="PS51462"/>
    </source>
</evidence>
<comment type="caution">
    <text evidence="2">The sequence shown here is derived from an EMBL/GenBank/DDBJ whole genome shotgun (WGS) entry which is preliminary data.</text>
</comment>
<evidence type="ECO:0000313" key="2">
    <source>
        <dbReference type="EMBL" id="MBM7814455.1"/>
    </source>
</evidence>
<dbReference type="InterPro" id="IPR000086">
    <property type="entry name" value="NUDIX_hydrolase_dom"/>
</dbReference>
<reference evidence="2 3" key="1">
    <citation type="submission" date="2021-01" db="EMBL/GenBank/DDBJ databases">
        <title>Sequencing the genomes of 1000 actinobacteria strains.</title>
        <authorList>
            <person name="Klenk H.-P."/>
        </authorList>
    </citation>
    <scope>NUCLEOTIDE SEQUENCE [LARGE SCALE GENOMIC DNA]</scope>
    <source>
        <strain evidence="2 3">DSM 44581</strain>
    </source>
</reference>
<dbReference type="InterPro" id="IPR031804">
    <property type="entry name" value="DUF4743"/>
</dbReference>
<feature type="domain" description="Nudix hydrolase" evidence="1">
    <location>
        <begin position="123"/>
        <end position="264"/>
    </location>
</feature>
<dbReference type="PANTHER" id="PTHR13622">
    <property type="entry name" value="THIAMIN PYROPHOSPHOKINASE"/>
    <property type="match status" value="1"/>
</dbReference>
<name>A0ABS2SEW0_9PSEU</name>
<gene>
    <name evidence="2" type="ORF">JOE68_005320</name>
</gene>
<dbReference type="PANTHER" id="PTHR13622:SF8">
    <property type="entry name" value="THIAMIN PYROPHOSPHOKINASE 1"/>
    <property type="match status" value="1"/>
</dbReference>
<dbReference type="CDD" id="cd03676">
    <property type="entry name" value="NUDIX_Tnr3_like"/>
    <property type="match status" value="1"/>
</dbReference>
<keyword evidence="3" id="KW-1185">Reference proteome</keyword>
<accession>A0ABS2SEW0</accession>
<sequence>MPTSDHAGGRTYDWGSICNERDLRKYVPFAAGGFHLGWINRTRLDLIRAERAFTVFPDLVMLDEDLATPSLRTAAVAELAQRWHDLDLVPGWRNEPYDVVPYPGGPVVLRMERALTRLFGLINVGAHVNGYVRDGDDVLMWVARRSADKPTYPGRLDQVVAGGVIASMTPEAVARKEAWEEAGIDADLVEPIRPTSAVTMFMEHGDVISRDVNHVFDLELPADFVPRPVDSEVAGFELHPVEKLIGTVTGSREFKPDCNLVVLDFLIRHHHLRAGDPLYRQSALGLRRGVL</sequence>
<proteinExistence type="predicted"/>
<dbReference type="Gene3D" id="3.90.79.10">
    <property type="entry name" value="Nucleoside Triphosphate Pyrophosphohydrolase"/>
    <property type="match status" value="1"/>
</dbReference>
<organism evidence="2 3">
    <name type="scientific">Saccharothrix algeriensis</name>
    <dbReference type="NCBI Taxonomy" id="173560"/>
    <lineage>
        <taxon>Bacteria</taxon>
        <taxon>Bacillati</taxon>
        <taxon>Actinomycetota</taxon>
        <taxon>Actinomycetes</taxon>
        <taxon>Pseudonocardiales</taxon>
        <taxon>Pseudonocardiaceae</taxon>
        <taxon>Saccharothrix</taxon>
    </lineage>
</organism>
<dbReference type="Proteomes" id="UP001195724">
    <property type="component" value="Unassembled WGS sequence"/>
</dbReference>
<evidence type="ECO:0000313" key="3">
    <source>
        <dbReference type="Proteomes" id="UP001195724"/>
    </source>
</evidence>
<dbReference type="InterPro" id="IPR015797">
    <property type="entry name" value="NUDIX_hydrolase-like_dom_sf"/>
</dbReference>
<dbReference type="PROSITE" id="PS51462">
    <property type="entry name" value="NUDIX"/>
    <property type="match status" value="1"/>
</dbReference>
<dbReference type="RefSeq" id="WP_204845024.1">
    <property type="nucleotide sequence ID" value="NZ_JAFBCL010000001.1"/>
</dbReference>
<dbReference type="Pfam" id="PF15916">
    <property type="entry name" value="DUF4743"/>
    <property type="match status" value="1"/>
</dbReference>
<protein>
    <submittedName>
        <fullName evidence="2">8-oxo-dGTP pyrophosphatase MutT (NUDIX family)</fullName>
    </submittedName>
</protein>